<dbReference type="PANTHER" id="PTHR31251">
    <property type="entry name" value="SQUAMOSA PROMOTER-BINDING-LIKE PROTEIN 4"/>
    <property type="match status" value="1"/>
</dbReference>
<dbReference type="GO" id="GO:0008270">
    <property type="term" value="F:zinc ion binding"/>
    <property type="evidence" value="ECO:0007669"/>
    <property type="project" value="UniProtKB-KW"/>
</dbReference>
<dbReference type="Pfam" id="PF03110">
    <property type="entry name" value="SBP"/>
    <property type="match status" value="2"/>
</dbReference>
<dbReference type="OrthoDB" id="514967at2759"/>
<protein>
    <submittedName>
        <fullName evidence="8">Squamosa promoter-binding-like protein 6</fullName>
    </submittedName>
</protein>
<dbReference type="SUPFAM" id="SSF103612">
    <property type="entry name" value="SBT domain"/>
    <property type="match status" value="2"/>
</dbReference>
<dbReference type="EMBL" id="SMMG02000011">
    <property type="protein sequence ID" value="KAA3456935.1"/>
    <property type="molecule type" value="Genomic_DNA"/>
</dbReference>
<dbReference type="InterPro" id="IPR044817">
    <property type="entry name" value="SBP-like"/>
</dbReference>
<keyword evidence="5" id="KW-0175">Coiled coil</keyword>
<dbReference type="AlphaFoldDB" id="A0A5B6UTD9"/>
<sequence length="576" mass="62951">MESWSYVSGENGSESDAANSASDSFVRNRNVFMNLELKGPYSFSNNMIVSGQQTIESHGFGELGYGELIGKQLTNGSIGDVLSSKVSEARTENPILATLNTFSVDDESSSMLSSSVVDSNSRDSLLIDLKLGRFPDYIDGQSSRLSIGAPILSSCESSTPPKRVRAAGANSHTAYCQVYGCNKDLTSSKDYHKRHRVCEAHSKAEKVIVNGIEQRFCQQCSREKIKSTILKGCLILSVNKWVKVIFVIVELGSITILEPHSCYNMSLCVSPFRFHLLAEFDDGKRSCRKRLAGHNERRRKPQVGIRYGRTGRLLQPYNGFAGGRFQGTMLTNTSFICQDVRTSGLLHPEKYVTNEWGKRIKVEDGMDFSPLSAIPVKNGGYFEKHFSYFHNGPSAVTGGILDENNARYPHGFDGTYSGSQPLFQGTSSSASEDINVFDAALSIQGLSGISDSVCALSLLSSQSHSSSSRSSGIPMARSLVIPGYHNHHMTQVSEKLDRVSNTISSSGINSTEGSNMGAILISDSSEAANFNITDGLSSKDGPTINLLQLSSQLQRVEHQRQSMQEDNENETCLRIV</sequence>
<evidence type="ECO:0000256" key="6">
    <source>
        <dbReference type="SAM" id="MobiDB-lite"/>
    </source>
</evidence>
<organism evidence="8 9">
    <name type="scientific">Gossypium australe</name>
    <dbReference type="NCBI Taxonomy" id="47621"/>
    <lineage>
        <taxon>Eukaryota</taxon>
        <taxon>Viridiplantae</taxon>
        <taxon>Streptophyta</taxon>
        <taxon>Embryophyta</taxon>
        <taxon>Tracheophyta</taxon>
        <taxon>Spermatophyta</taxon>
        <taxon>Magnoliopsida</taxon>
        <taxon>eudicotyledons</taxon>
        <taxon>Gunneridae</taxon>
        <taxon>Pentapetalae</taxon>
        <taxon>rosids</taxon>
        <taxon>malvids</taxon>
        <taxon>Malvales</taxon>
        <taxon>Malvaceae</taxon>
        <taxon>Malvoideae</taxon>
        <taxon>Gossypium</taxon>
    </lineage>
</organism>
<evidence type="ECO:0000256" key="1">
    <source>
        <dbReference type="ARBA" id="ARBA00022723"/>
    </source>
</evidence>
<keyword evidence="9" id="KW-1185">Reference proteome</keyword>
<dbReference type="PROSITE" id="PS51141">
    <property type="entry name" value="ZF_SBP"/>
    <property type="match status" value="1"/>
</dbReference>
<name>A0A5B6UTD9_9ROSI</name>
<dbReference type="PANTHER" id="PTHR31251:SF160">
    <property type="entry name" value="SBP-TYPE DOMAIN-CONTAINING PROTEIN"/>
    <property type="match status" value="1"/>
</dbReference>
<reference evidence="9" key="1">
    <citation type="journal article" date="2019" name="Plant Biotechnol. J.">
        <title>Genome sequencing of the Australian wild diploid species Gossypium australe highlights disease resistance and delayed gland morphogenesis.</title>
        <authorList>
            <person name="Cai Y."/>
            <person name="Cai X."/>
            <person name="Wang Q."/>
            <person name="Wang P."/>
            <person name="Zhang Y."/>
            <person name="Cai C."/>
            <person name="Xu Y."/>
            <person name="Wang K."/>
            <person name="Zhou Z."/>
            <person name="Wang C."/>
            <person name="Geng S."/>
            <person name="Li B."/>
            <person name="Dong Q."/>
            <person name="Hou Y."/>
            <person name="Wang H."/>
            <person name="Ai P."/>
            <person name="Liu Z."/>
            <person name="Yi F."/>
            <person name="Sun M."/>
            <person name="An G."/>
            <person name="Cheng J."/>
            <person name="Zhang Y."/>
            <person name="Shi Q."/>
            <person name="Xie Y."/>
            <person name="Shi X."/>
            <person name="Chang Y."/>
            <person name="Huang F."/>
            <person name="Chen Y."/>
            <person name="Hong S."/>
            <person name="Mi L."/>
            <person name="Sun Q."/>
            <person name="Zhang L."/>
            <person name="Zhou B."/>
            <person name="Peng R."/>
            <person name="Zhang X."/>
            <person name="Liu F."/>
        </authorList>
    </citation>
    <scope>NUCLEOTIDE SEQUENCE [LARGE SCALE GENOMIC DNA]</scope>
    <source>
        <strain evidence="9">cv. PA1801</strain>
    </source>
</reference>
<feature type="compositionally biased region" description="Low complexity" evidence="6">
    <location>
        <begin position="10"/>
        <end position="20"/>
    </location>
</feature>
<dbReference type="InterPro" id="IPR036893">
    <property type="entry name" value="SBP_sf"/>
</dbReference>
<feature type="region of interest" description="Disordered" evidence="6">
    <location>
        <begin position="1"/>
        <end position="20"/>
    </location>
</feature>
<evidence type="ECO:0000256" key="2">
    <source>
        <dbReference type="ARBA" id="ARBA00022771"/>
    </source>
</evidence>
<keyword evidence="2 4" id="KW-0863">Zinc-finger</keyword>
<evidence type="ECO:0000256" key="5">
    <source>
        <dbReference type="SAM" id="Coils"/>
    </source>
</evidence>
<dbReference type="Gene3D" id="4.10.1100.10">
    <property type="entry name" value="Transcription factor, SBP-box domain"/>
    <property type="match status" value="1"/>
</dbReference>
<evidence type="ECO:0000313" key="8">
    <source>
        <dbReference type="EMBL" id="KAA3456935.1"/>
    </source>
</evidence>
<evidence type="ECO:0000259" key="7">
    <source>
        <dbReference type="PROSITE" id="PS51141"/>
    </source>
</evidence>
<feature type="domain" description="SBP-type" evidence="7">
    <location>
        <begin position="173"/>
        <end position="301"/>
    </location>
</feature>
<gene>
    <name evidence="8" type="ORF">EPI10_003673</name>
</gene>
<dbReference type="GO" id="GO:0003677">
    <property type="term" value="F:DNA binding"/>
    <property type="evidence" value="ECO:0007669"/>
    <property type="project" value="InterPro"/>
</dbReference>
<feature type="coiled-coil region" evidence="5">
    <location>
        <begin position="546"/>
        <end position="573"/>
    </location>
</feature>
<dbReference type="Proteomes" id="UP000325315">
    <property type="component" value="Unassembled WGS sequence"/>
</dbReference>
<accession>A0A5B6UTD9</accession>
<proteinExistence type="predicted"/>
<dbReference type="GO" id="GO:0005634">
    <property type="term" value="C:nucleus"/>
    <property type="evidence" value="ECO:0007669"/>
    <property type="project" value="InterPro"/>
</dbReference>
<dbReference type="InterPro" id="IPR004333">
    <property type="entry name" value="SBP_dom"/>
</dbReference>
<keyword evidence="1" id="KW-0479">Metal-binding</keyword>
<keyword evidence="3" id="KW-0862">Zinc</keyword>
<comment type="caution">
    <text evidence="8">The sequence shown here is derived from an EMBL/GenBank/DDBJ whole genome shotgun (WGS) entry which is preliminary data.</text>
</comment>
<evidence type="ECO:0000256" key="4">
    <source>
        <dbReference type="PROSITE-ProRule" id="PRU00470"/>
    </source>
</evidence>
<evidence type="ECO:0000256" key="3">
    <source>
        <dbReference type="ARBA" id="ARBA00022833"/>
    </source>
</evidence>
<evidence type="ECO:0000313" key="9">
    <source>
        <dbReference type="Proteomes" id="UP000325315"/>
    </source>
</evidence>